<organism evidence="1 2">
    <name type="scientific">Pyropia yezoensis</name>
    <name type="common">Susabi-nori</name>
    <name type="synonym">Porphyra yezoensis</name>
    <dbReference type="NCBI Taxonomy" id="2788"/>
    <lineage>
        <taxon>Eukaryota</taxon>
        <taxon>Rhodophyta</taxon>
        <taxon>Bangiophyceae</taxon>
        <taxon>Bangiales</taxon>
        <taxon>Bangiaceae</taxon>
        <taxon>Pyropia</taxon>
    </lineage>
</organism>
<accession>A0ACC3CJ57</accession>
<keyword evidence="2" id="KW-1185">Reference proteome</keyword>
<dbReference type="Proteomes" id="UP000798662">
    <property type="component" value="Chromosome 3"/>
</dbReference>
<reference evidence="1" key="1">
    <citation type="submission" date="2019-11" db="EMBL/GenBank/DDBJ databases">
        <title>Nori genome reveals adaptations in red seaweeds to the harsh intertidal environment.</title>
        <authorList>
            <person name="Wang D."/>
            <person name="Mao Y."/>
        </authorList>
    </citation>
    <scope>NUCLEOTIDE SEQUENCE</scope>
    <source>
        <tissue evidence="1">Gametophyte</tissue>
    </source>
</reference>
<dbReference type="EMBL" id="CM020620">
    <property type="protein sequence ID" value="KAK1870145.1"/>
    <property type="molecule type" value="Genomic_DNA"/>
</dbReference>
<evidence type="ECO:0000313" key="2">
    <source>
        <dbReference type="Proteomes" id="UP000798662"/>
    </source>
</evidence>
<gene>
    <name evidence="1" type="ORF">I4F81_012607</name>
</gene>
<sequence length="230" mass="23743">MCRRHPSPAGQAREAPPRAPTAADHHRAGRSHPSASCHAKPDPAPLPPHRATRAPCDAGAAAPPPGWLAPSSVAEVLLLTNRATPPLLLHCLPPPARHDRDAALSTPRHSALATPPLTALHQAYDPPYLHQTRPRPQTGQTRRTLSQAGQGSASAEVNGTPASPKAPAAATPRHSGLVTPSLAASHHMLDPSPSNATHKTPPIVTPPLAAPNRGQTRGPCTTAATAAPPQ</sequence>
<comment type="caution">
    <text evidence="1">The sequence shown here is derived from an EMBL/GenBank/DDBJ whole genome shotgun (WGS) entry which is preliminary data.</text>
</comment>
<name>A0ACC3CJ57_PYRYE</name>
<protein>
    <submittedName>
        <fullName evidence="1">Uncharacterized protein</fullName>
    </submittedName>
</protein>
<proteinExistence type="predicted"/>
<evidence type="ECO:0000313" key="1">
    <source>
        <dbReference type="EMBL" id="KAK1870145.1"/>
    </source>
</evidence>